<dbReference type="PANTHER" id="PTHR43603:SF1">
    <property type="entry name" value="ZINC-REGULATED GTPASE METALLOPROTEIN ACTIVATOR 1"/>
    <property type="match status" value="1"/>
</dbReference>
<dbReference type="AlphaFoldDB" id="A0A426SIP8"/>
<dbReference type="Proteomes" id="UP000274327">
    <property type="component" value="Unassembled WGS sequence"/>
</dbReference>
<dbReference type="SUPFAM" id="SSF90002">
    <property type="entry name" value="Hypothetical protein YjiA, C-terminal domain"/>
    <property type="match status" value="1"/>
</dbReference>
<dbReference type="GeneID" id="78121791"/>
<gene>
    <name evidence="3" type="ORF">DS079_12245</name>
</gene>
<dbReference type="SMART" id="SM00833">
    <property type="entry name" value="CobW_C"/>
    <property type="match status" value="1"/>
</dbReference>
<dbReference type="InterPro" id="IPR051927">
    <property type="entry name" value="Zn_Chap_cDPG_Synth"/>
</dbReference>
<feature type="domain" description="CobW C-terminal" evidence="2">
    <location>
        <begin position="253"/>
        <end position="344"/>
    </location>
</feature>
<dbReference type="PANTHER" id="PTHR43603">
    <property type="entry name" value="COBW DOMAIN-CONTAINING PROTEIN DDB_G0274527"/>
    <property type="match status" value="1"/>
</dbReference>
<name>A0A426SIP8_9MICO</name>
<reference evidence="3 4" key="1">
    <citation type="submission" date="2018-07" db="EMBL/GenBank/DDBJ databases">
        <title>Brachybacteriurn paraconglorneratum KCTC 9916.</title>
        <authorList>
            <person name="Li Y."/>
        </authorList>
    </citation>
    <scope>NUCLEOTIDE SEQUENCE [LARGE SCALE GENOMIC DNA]</scope>
    <source>
        <strain evidence="3 4">KCTC 9916</strain>
    </source>
</reference>
<feature type="region of interest" description="Disordered" evidence="1">
    <location>
        <begin position="1"/>
        <end position="21"/>
    </location>
</feature>
<dbReference type="InterPro" id="IPR011629">
    <property type="entry name" value="CobW-like_C"/>
</dbReference>
<dbReference type="InterPro" id="IPR027417">
    <property type="entry name" value="P-loop_NTPase"/>
</dbReference>
<organism evidence="3 4">
    <name type="scientific">Brachybacterium paraconglomeratum</name>
    <dbReference type="NCBI Taxonomy" id="173362"/>
    <lineage>
        <taxon>Bacteria</taxon>
        <taxon>Bacillati</taxon>
        <taxon>Actinomycetota</taxon>
        <taxon>Actinomycetes</taxon>
        <taxon>Micrococcales</taxon>
        <taxon>Dermabacteraceae</taxon>
        <taxon>Brachybacterium</taxon>
    </lineage>
</organism>
<dbReference type="RefSeq" id="WP_126988099.1">
    <property type="nucleotide sequence ID" value="NZ_ML133857.1"/>
</dbReference>
<proteinExistence type="predicted"/>
<dbReference type="Gene3D" id="3.40.50.300">
    <property type="entry name" value="P-loop containing nucleotide triphosphate hydrolases"/>
    <property type="match status" value="1"/>
</dbReference>
<protein>
    <submittedName>
        <fullName evidence="3">Cobalamin biosynthesis protein CobW</fullName>
    </submittedName>
</protein>
<accession>A0A426SIP8</accession>
<evidence type="ECO:0000259" key="2">
    <source>
        <dbReference type="SMART" id="SM00833"/>
    </source>
</evidence>
<sequence>MPESRSSKPVSPQPLPGARHSRPVAVVTALDEVLRDALVASLLLDAEGLLALRYEVAEDSSALRRLVVAADGVREDELVDLAHPCVSCAMREDAVPTLARLAGLPEVTGILLAPPLSADPSIVAGTLRPHEDAWHLASAVALAAAGTASEDLLGDATLAERGLRWADGDARSVGEALAAQLEYSDVIVLSGEADGPGAELVEHLRAPEQRLLHDPFAVAVPDVLGGRLDHAAALRRRDARYVEPYGGPTDHGTWTLDLLCERPFHPGRLLANIEALGGGRLRGRGRFWVPDRPDSICQWDGAGGQVSIGAVWRTGAELPTTRLVVTGQDPEDLPRVRDAFARSLLTPQEWARGLAPWLGAEDPLAPWLGERDARV</sequence>
<comment type="caution">
    <text evidence="3">The sequence shown here is derived from an EMBL/GenBank/DDBJ whole genome shotgun (WGS) entry which is preliminary data.</text>
</comment>
<evidence type="ECO:0000313" key="4">
    <source>
        <dbReference type="Proteomes" id="UP000274327"/>
    </source>
</evidence>
<dbReference type="EMBL" id="QOCI01000009">
    <property type="protein sequence ID" value="RRR18046.1"/>
    <property type="molecule type" value="Genomic_DNA"/>
</dbReference>
<evidence type="ECO:0000256" key="1">
    <source>
        <dbReference type="SAM" id="MobiDB-lite"/>
    </source>
</evidence>
<keyword evidence="4" id="KW-1185">Reference proteome</keyword>
<dbReference type="Pfam" id="PF07683">
    <property type="entry name" value="CobW_C"/>
    <property type="match status" value="1"/>
</dbReference>
<evidence type="ECO:0000313" key="3">
    <source>
        <dbReference type="EMBL" id="RRR18046.1"/>
    </source>
</evidence>